<feature type="region of interest" description="Disordered" evidence="1">
    <location>
        <begin position="79"/>
        <end position="102"/>
    </location>
</feature>
<dbReference type="AlphaFoldDB" id="A0A238UU00"/>
<protein>
    <submittedName>
        <fullName evidence="2">Uncharacterized protein</fullName>
    </submittedName>
</protein>
<name>A0A238UU00_9RHOB</name>
<proteinExistence type="predicted"/>
<reference evidence="2 3" key="1">
    <citation type="submission" date="2017-06" db="EMBL/GenBank/DDBJ databases">
        <authorList>
            <person name="Kim H.J."/>
            <person name="Triplett B.A."/>
        </authorList>
    </citation>
    <scope>NUCLEOTIDE SEQUENCE [LARGE SCALE GENOMIC DNA]</scope>
    <source>
        <strain evidence="2 3">DSM 29052</strain>
    </source>
</reference>
<organism evidence="2 3">
    <name type="scientific">Puniceibacterium sediminis</name>
    <dbReference type="NCBI Taxonomy" id="1608407"/>
    <lineage>
        <taxon>Bacteria</taxon>
        <taxon>Pseudomonadati</taxon>
        <taxon>Pseudomonadota</taxon>
        <taxon>Alphaproteobacteria</taxon>
        <taxon>Rhodobacterales</taxon>
        <taxon>Paracoccaceae</taxon>
        <taxon>Puniceibacterium</taxon>
    </lineage>
</organism>
<keyword evidence="3" id="KW-1185">Reference proteome</keyword>
<feature type="compositionally biased region" description="Polar residues" evidence="1">
    <location>
        <begin position="80"/>
        <end position="102"/>
    </location>
</feature>
<evidence type="ECO:0000256" key="1">
    <source>
        <dbReference type="SAM" id="MobiDB-lite"/>
    </source>
</evidence>
<dbReference type="Proteomes" id="UP000198417">
    <property type="component" value="Unassembled WGS sequence"/>
</dbReference>
<dbReference type="EMBL" id="FZNN01000001">
    <property type="protein sequence ID" value="SNR25612.1"/>
    <property type="molecule type" value="Genomic_DNA"/>
</dbReference>
<sequence length="245" mass="26323">MEPEMSNPEVRTEPASVLSSIRRLLSNNFNSAPESPKVFDRLVLTPAQRVDQDGSRYGAEEPDKKPMLLTQALLYGAGSSGPSTKAAQTPNSASARSHRTSVNDMTLEQKIAALEEMISSKAAAADSPDFMAGQPGAMRGNVDLNALHSGHASPVSDENTTARAMPHRAAQDVLTSDILANANLEAPENVFADLNGGIDELMLRDLVADVVRQELQGVLGDRITRNVQKLVQREIQRTLVGSNPE</sequence>
<accession>A0A238UU00</accession>
<evidence type="ECO:0000313" key="3">
    <source>
        <dbReference type="Proteomes" id="UP000198417"/>
    </source>
</evidence>
<evidence type="ECO:0000313" key="2">
    <source>
        <dbReference type="EMBL" id="SNR25612.1"/>
    </source>
</evidence>
<gene>
    <name evidence="2" type="ORF">SAMN06265370_101128</name>
</gene>